<dbReference type="RefSeq" id="WP_256696391.1">
    <property type="nucleotide sequence ID" value="NZ_JANIES010000001.1"/>
</dbReference>
<evidence type="ECO:0000313" key="3">
    <source>
        <dbReference type="Proteomes" id="UP001300015"/>
    </source>
</evidence>
<evidence type="ECO:0000259" key="1">
    <source>
        <dbReference type="Pfam" id="PF07883"/>
    </source>
</evidence>
<dbReference type="InterPro" id="IPR011051">
    <property type="entry name" value="RmlC_Cupin_sf"/>
</dbReference>
<dbReference type="InterPro" id="IPR014710">
    <property type="entry name" value="RmlC-like_jellyroll"/>
</dbReference>
<accession>A0ABT1VL55</accession>
<dbReference type="Pfam" id="PF07883">
    <property type="entry name" value="Cupin_2"/>
    <property type="match status" value="1"/>
</dbReference>
<keyword evidence="3" id="KW-1185">Reference proteome</keyword>
<dbReference type="Proteomes" id="UP001300015">
    <property type="component" value="Unassembled WGS sequence"/>
</dbReference>
<dbReference type="SUPFAM" id="SSF51182">
    <property type="entry name" value="RmlC-like cupins"/>
    <property type="match status" value="1"/>
</dbReference>
<evidence type="ECO:0000313" key="2">
    <source>
        <dbReference type="EMBL" id="MCQ8227643.1"/>
    </source>
</evidence>
<feature type="domain" description="Cupin type-2" evidence="1">
    <location>
        <begin position="32"/>
        <end position="90"/>
    </location>
</feature>
<dbReference type="PANTHER" id="PTHR40112">
    <property type="entry name" value="H2HPP ISOMERASE"/>
    <property type="match status" value="1"/>
</dbReference>
<dbReference type="PIRSF" id="PIRSF029883">
    <property type="entry name" value="KdgF"/>
    <property type="match status" value="1"/>
</dbReference>
<dbReference type="CDD" id="cd02238">
    <property type="entry name" value="cupin_KdgF"/>
    <property type="match status" value="1"/>
</dbReference>
<organism evidence="2 3">
    <name type="scientific">Pantoea trifolii</name>
    <dbReference type="NCBI Taxonomy" id="2968030"/>
    <lineage>
        <taxon>Bacteria</taxon>
        <taxon>Pseudomonadati</taxon>
        <taxon>Pseudomonadota</taxon>
        <taxon>Gammaproteobacteria</taxon>
        <taxon>Enterobacterales</taxon>
        <taxon>Erwiniaceae</taxon>
        <taxon>Pantoea</taxon>
    </lineage>
</organism>
<sequence>MFIYKSTTHLDDLGNGVTRRILAHGGTMMAVEVTFEQDAVGPLHHHPHEQLTYVLSGRFAFTIDGVTKEVSAGDTLYKAPNIVHGCVCLEAGVLLDTFTPQREDFLAAP</sequence>
<dbReference type="InterPro" id="IPR025499">
    <property type="entry name" value="KdgF"/>
</dbReference>
<dbReference type="InterPro" id="IPR052535">
    <property type="entry name" value="Bacilysin_H2HPP_isomerase"/>
</dbReference>
<name>A0ABT1VL55_9GAMM</name>
<gene>
    <name evidence="2" type="ORF">NQH49_09170</name>
</gene>
<protein>
    <submittedName>
        <fullName evidence="2">Cupin domain-containing protein</fullName>
    </submittedName>
</protein>
<comment type="caution">
    <text evidence="2">The sequence shown here is derived from an EMBL/GenBank/DDBJ whole genome shotgun (WGS) entry which is preliminary data.</text>
</comment>
<reference evidence="2 3" key="1">
    <citation type="submission" date="2022-07" db="EMBL/GenBank/DDBJ databases">
        <title>Pantoea trifolii sp. nov. isolated from root nodules of Trifolium rubens.</title>
        <authorList>
            <person name="Kalita M."/>
            <person name="Wdowiak-Wrobel S."/>
            <person name="Marek-Kozaczuk M."/>
            <person name="Palusinska-Szysz M."/>
            <person name="Sokolowski W."/>
            <person name="Coutinho T."/>
            <person name="Hlahane L."/>
        </authorList>
    </citation>
    <scope>NUCLEOTIDE SEQUENCE [LARGE SCALE GENOMIC DNA]</scope>
    <source>
        <strain evidence="2 3">MMK2</strain>
    </source>
</reference>
<proteinExistence type="predicted"/>
<dbReference type="InterPro" id="IPR013096">
    <property type="entry name" value="Cupin_2"/>
</dbReference>
<dbReference type="PANTHER" id="PTHR40112:SF1">
    <property type="entry name" value="H2HPP ISOMERASE"/>
    <property type="match status" value="1"/>
</dbReference>
<dbReference type="EMBL" id="JANIET010000001">
    <property type="protein sequence ID" value="MCQ8227643.1"/>
    <property type="molecule type" value="Genomic_DNA"/>
</dbReference>
<dbReference type="Gene3D" id="2.60.120.10">
    <property type="entry name" value="Jelly Rolls"/>
    <property type="match status" value="1"/>
</dbReference>